<evidence type="ECO:0000256" key="7">
    <source>
        <dbReference type="ARBA" id="ARBA00023224"/>
    </source>
</evidence>
<reference evidence="9" key="1">
    <citation type="journal article" date="2023" name="G3 (Bethesda)">
        <title>Whole genome assemblies of Zophobas morio and Tenebrio molitor.</title>
        <authorList>
            <person name="Kaur S."/>
            <person name="Stinson S.A."/>
            <person name="diCenzo G.C."/>
        </authorList>
    </citation>
    <scope>NUCLEOTIDE SEQUENCE</scope>
    <source>
        <strain evidence="9">QUZm001</strain>
    </source>
</reference>
<comment type="caution">
    <text evidence="9">The sequence shown here is derived from an EMBL/GenBank/DDBJ whole genome shotgun (WGS) entry which is preliminary data.</text>
</comment>
<feature type="transmembrane region" description="Helical" evidence="8">
    <location>
        <begin position="122"/>
        <end position="141"/>
    </location>
</feature>
<dbReference type="GO" id="GO:0030424">
    <property type="term" value="C:axon"/>
    <property type="evidence" value="ECO:0007669"/>
    <property type="project" value="TreeGrafter"/>
</dbReference>
<feature type="transmembrane region" description="Helical" evidence="8">
    <location>
        <begin position="39"/>
        <end position="60"/>
    </location>
</feature>
<dbReference type="GO" id="GO:0007635">
    <property type="term" value="P:chemosensory behavior"/>
    <property type="evidence" value="ECO:0007669"/>
    <property type="project" value="TreeGrafter"/>
</dbReference>
<dbReference type="GO" id="GO:0008049">
    <property type="term" value="P:male courtship behavior"/>
    <property type="evidence" value="ECO:0007669"/>
    <property type="project" value="TreeGrafter"/>
</dbReference>
<keyword evidence="10" id="KW-1185">Reference proteome</keyword>
<feature type="transmembrane region" description="Helical" evidence="8">
    <location>
        <begin position="72"/>
        <end position="92"/>
    </location>
</feature>
<name>A0AA38HUG7_9CUCU</name>
<keyword evidence="6 8" id="KW-0675">Receptor</keyword>
<gene>
    <name evidence="9" type="ORF">Zmor_026506</name>
</gene>
<proteinExistence type="inferred from homology"/>
<feature type="transmembrane region" description="Helical" evidence="8">
    <location>
        <begin position="259"/>
        <end position="276"/>
    </location>
</feature>
<comment type="subcellular location">
    <subcellularLocation>
        <location evidence="1 8">Cell membrane</location>
        <topology evidence="1 8">Multi-pass membrane protein</topology>
    </subcellularLocation>
</comment>
<feature type="transmembrane region" description="Helical" evidence="8">
    <location>
        <begin position="147"/>
        <end position="166"/>
    </location>
</feature>
<evidence type="ECO:0000313" key="10">
    <source>
        <dbReference type="Proteomes" id="UP001168821"/>
    </source>
</evidence>
<feature type="transmembrane region" description="Helical" evidence="8">
    <location>
        <begin position="329"/>
        <end position="350"/>
    </location>
</feature>
<dbReference type="PANTHER" id="PTHR21143:SF133">
    <property type="entry name" value="GUSTATORY AND PHEROMONE RECEPTOR 32A-RELATED"/>
    <property type="match status" value="1"/>
</dbReference>
<accession>A0AA38HUG7</accession>
<feature type="transmembrane region" description="Helical" evidence="8">
    <location>
        <begin position="224"/>
        <end position="247"/>
    </location>
</feature>
<evidence type="ECO:0000256" key="1">
    <source>
        <dbReference type="ARBA" id="ARBA00004651"/>
    </source>
</evidence>
<comment type="similarity">
    <text evidence="8">Belongs to the insect chemoreceptor superfamily. Gustatory receptor (GR) family.</text>
</comment>
<keyword evidence="5 8" id="KW-0472">Membrane</keyword>
<evidence type="ECO:0000256" key="6">
    <source>
        <dbReference type="ARBA" id="ARBA00023170"/>
    </source>
</evidence>
<keyword evidence="3 8" id="KW-0812">Transmembrane</keyword>
<comment type="function">
    <text evidence="8">Gustatory receptor which mediates acceptance or avoidance behavior, depending on its substrates.</text>
</comment>
<keyword evidence="7 8" id="KW-0807">Transducer</keyword>
<evidence type="ECO:0000256" key="4">
    <source>
        <dbReference type="ARBA" id="ARBA00022989"/>
    </source>
</evidence>
<dbReference type="GO" id="GO:0030425">
    <property type="term" value="C:dendrite"/>
    <property type="evidence" value="ECO:0007669"/>
    <property type="project" value="TreeGrafter"/>
</dbReference>
<dbReference type="GO" id="GO:0043025">
    <property type="term" value="C:neuronal cell body"/>
    <property type="evidence" value="ECO:0007669"/>
    <property type="project" value="TreeGrafter"/>
</dbReference>
<dbReference type="Pfam" id="PF08395">
    <property type="entry name" value="7tm_7"/>
    <property type="match status" value="1"/>
</dbReference>
<organism evidence="9 10">
    <name type="scientific">Zophobas morio</name>
    <dbReference type="NCBI Taxonomy" id="2755281"/>
    <lineage>
        <taxon>Eukaryota</taxon>
        <taxon>Metazoa</taxon>
        <taxon>Ecdysozoa</taxon>
        <taxon>Arthropoda</taxon>
        <taxon>Hexapoda</taxon>
        <taxon>Insecta</taxon>
        <taxon>Pterygota</taxon>
        <taxon>Neoptera</taxon>
        <taxon>Endopterygota</taxon>
        <taxon>Coleoptera</taxon>
        <taxon>Polyphaga</taxon>
        <taxon>Cucujiformia</taxon>
        <taxon>Tenebrionidae</taxon>
        <taxon>Zophobas</taxon>
    </lineage>
</organism>
<protein>
    <recommendedName>
        <fullName evidence="8">Gustatory receptor</fullName>
    </recommendedName>
</protein>
<sequence length="356" mass="42078">MSPQLLQSTSKLVKYVYSVLGIVQFTYDKAPPKTKFAKVVPRLWCLLSYVYFINICIWYNNSKHDGKIMTYVQFFVDQGSVFMMIVLFIMLFKRSNKIKMLLICIDDLNLSLNCPATTRKRALIRITLVVSVLPLIIFSSFQEERDFYHIFWYYCCVVITFDTIFFNDIFDCIGDKFAAANEKLEIITKRDKSYIHVLQNFSHFHYDLVRLTLEIKNQFEITTIASMIHSFICMVDAIYTITVLVAHSRHLTLRFGANFSYLVFSLYHLCVLIAKISQTQELANIGVLHLHEIWNKHVSKKEMNKEFRHLELLSIRMLNTQMEFNIRGFFNLDWTFFQSMVVAFTTYWLILVQFQI</sequence>
<dbReference type="GO" id="GO:0005886">
    <property type="term" value="C:plasma membrane"/>
    <property type="evidence" value="ECO:0007669"/>
    <property type="project" value="UniProtKB-SubCell"/>
</dbReference>
<keyword evidence="2 8" id="KW-1003">Cell membrane</keyword>
<dbReference type="Proteomes" id="UP001168821">
    <property type="component" value="Unassembled WGS sequence"/>
</dbReference>
<evidence type="ECO:0000256" key="5">
    <source>
        <dbReference type="ARBA" id="ARBA00023136"/>
    </source>
</evidence>
<dbReference type="EMBL" id="JALNTZ010000008">
    <property type="protein sequence ID" value="KAJ3643819.1"/>
    <property type="molecule type" value="Genomic_DNA"/>
</dbReference>
<evidence type="ECO:0000313" key="9">
    <source>
        <dbReference type="EMBL" id="KAJ3643819.1"/>
    </source>
</evidence>
<dbReference type="AlphaFoldDB" id="A0AA38HUG7"/>
<dbReference type="GO" id="GO:0007165">
    <property type="term" value="P:signal transduction"/>
    <property type="evidence" value="ECO:0007669"/>
    <property type="project" value="UniProtKB-KW"/>
</dbReference>
<keyword evidence="4 8" id="KW-1133">Transmembrane helix</keyword>
<evidence type="ECO:0000256" key="8">
    <source>
        <dbReference type="RuleBase" id="RU363108"/>
    </source>
</evidence>
<dbReference type="GO" id="GO:0050909">
    <property type="term" value="P:sensory perception of taste"/>
    <property type="evidence" value="ECO:0007669"/>
    <property type="project" value="InterPro"/>
</dbReference>
<evidence type="ECO:0000256" key="3">
    <source>
        <dbReference type="ARBA" id="ARBA00022692"/>
    </source>
</evidence>
<dbReference type="InterPro" id="IPR013604">
    <property type="entry name" value="7TM_chemorcpt"/>
</dbReference>
<dbReference type="PANTHER" id="PTHR21143">
    <property type="entry name" value="INVERTEBRATE GUSTATORY RECEPTOR"/>
    <property type="match status" value="1"/>
</dbReference>
<evidence type="ECO:0000256" key="2">
    <source>
        <dbReference type="ARBA" id="ARBA00022475"/>
    </source>
</evidence>